<dbReference type="PANTHER" id="PTHR33498">
    <property type="entry name" value="TRANSPOSASE FOR INSERTION SEQUENCE ELEMENT IS1557"/>
    <property type="match status" value="1"/>
</dbReference>
<reference evidence="1 2" key="1">
    <citation type="submission" date="2023-07" db="EMBL/GenBank/DDBJ databases">
        <title>Comparative genomics of wheat-associated soil bacteria to identify genetic determinants of phenazine resistance.</title>
        <authorList>
            <person name="Mouncey N."/>
        </authorList>
    </citation>
    <scope>NUCLEOTIDE SEQUENCE [LARGE SCALE GENOMIC DNA]</scope>
    <source>
        <strain evidence="1 2">V2I4</strain>
    </source>
</reference>
<dbReference type="Proteomes" id="UP001230328">
    <property type="component" value="Unassembled WGS sequence"/>
</dbReference>
<name>A0ABU0SHR1_9ACTN</name>
<dbReference type="InterPro" id="IPR047951">
    <property type="entry name" value="Transpos_ISL3"/>
</dbReference>
<gene>
    <name evidence="1" type="ORF">QF035_000684</name>
</gene>
<evidence type="ECO:0000313" key="1">
    <source>
        <dbReference type="EMBL" id="MDQ1023102.1"/>
    </source>
</evidence>
<accession>A0ABU0SHR1</accession>
<comment type="caution">
    <text evidence="1">The sequence shown here is derived from an EMBL/GenBank/DDBJ whole genome shotgun (WGS) entry which is preliminary data.</text>
</comment>
<dbReference type="EMBL" id="JAUSZI010000002">
    <property type="protein sequence ID" value="MDQ1023102.1"/>
    <property type="molecule type" value="Genomic_DNA"/>
</dbReference>
<dbReference type="PANTHER" id="PTHR33498:SF1">
    <property type="entry name" value="TRANSPOSASE FOR INSERTION SEQUENCE ELEMENT IS1557"/>
    <property type="match status" value="1"/>
</dbReference>
<sequence length="78" mass="8573">MRRRAPCHRTTATDAARLPGITGFAHGLTTDLEAVIAGLTVHWCSGGTEGAVNRIKKIKRQLYGRAGFELLRKMILLQ</sequence>
<evidence type="ECO:0000313" key="2">
    <source>
        <dbReference type="Proteomes" id="UP001230328"/>
    </source>
</evidence>
<keyword evidence="2" id="KW-1185">Reference proteome</keyword>
<protein>
    <submittedName>
        <fullName evidence="1">Transposase</fullName>
    </submittedName>
</protein>
<proteinExistence type="predicted"/>
<organism evidence="1 2">
    <name type="scientific">Streptomyces umbrinus</name>
    <dbReference type="NCBI Taxonomy" id="67370"/>
    <lineage>
        <taxon>Bacteria</taxon>
        <taxon>Bacillati</taxon>
        <taxon>Actinomycetota</taxon>
        <taxon>Actinomycetes</taxon>
        <taxon>Kitasatosporales</taxon>
        <taxon>Streptomycetaceae</taxon>
        <taxon>Streptomyces</taxon>
        <taxon>Streptomyces phaeochromogenes group</taxon>
    </lineage>
</organism>